<keyword evidence="10" id="KW-1015">Disulfide bond</keyword>
<feature type="active site" description="Proton acceptor" evidence="14">
    <location>
        <position position="82"/>
    </location>
</feature>
<feature type="binding site" evidence="15">
    <location>
        <position position="230"/>
    </location>
    <ligand>
        <name>NAD(+)</name>
        <dbReference type="ChEBI" id="CHEBI:57540"/>
    </ligand>
</feature>
<keyword evidence="9 13" id="KW-0457">Lysine biosynthesis</keyword>
<dbReference type="EMBL" id="KZ992921">
    <property type="protein sequence ID" value="RKP06253.1"/>
    <property type="molecule type" value="Genomic_DNA"/>
</dbReference>
<sequence>MTTATATPHLWLRAEVKPMEHRAALTPSVCTELLKNGFKITVERCNQRVFADSEYEAIGCELAAHGSWQTAAPLDAYIVGLKELPEELTPLKHTHIFFAHCYKNQGGWQDILGRFRDGKGTLLDLEFLTNDQGRRVAAFGYHAGYTGAAFGLDAWCHQQLKAGEPYPMIKPYPSEAALVAQIKEQLAAVVAKTGKTPKVMVMGALGRCGSGAVDCVRQSGIPEENILRWDMAETAKGGPFEEILGCDIFVNCIYLSQPIPPFITREMLDRADRPLTMVVDVSCDTTNPHNPIPIYSVNTTFDKPLLDVSTASPRPLQVIAIDHLPTALPRESSDAFSRDLLPSLLELRNRQNARVWTDAEKLYREKVALLP</sequence>
<dbReference type="AlphaFoldDB" id="A0A4P9XKC9"/>
<evidence type="ECO:0000256" key="10">
    <source>
        <dbReference type="ARBA" id="ARBA00023157"/>
    </source>
</evidence>
<evidence type="ECO:0000256" key="15">
    <source>
        <dbReference type="PIRSR" id="PIRSR018250-3"/>
    </source>
</evidence>
<feature type="binding site" evidence="15">
    <location>
        <begin position="321"/>
        <end position="324"/>
    </location>
    <ligand>
        <name>NAD(+)</name>
        <dbReference type="ChEBI" id="CHEBI:57540"/>
    </ligand>
</feature>
<dbReference type="InterPro" id="IPR036291">
    <property type="entry name" value="NAD(P)-bd_dom_sf"/>
</dbReference>
<evidence type="ECO:0000256" key="12">
    <source>
        <dbReference type="ARBA" id="ARBA00047860"/>
    </source>
</evidence>
<keyword evidence="20" id="KW-1185">Reference proteome</keyword>
<evidence type="ECO:0000256" key="7">
    <source>
        <dbReference type="ARBA" id="ARBA00023002"/>
    </source>
</evidence>
<comment type="pathway">
    <text evidence="1 13">Amino-acid biosynthesis; L-lysine biosynthesis via AAA pathway; L-lysine from L-alpha-aminoadipate (fungal route): step 3/3.</text>
</comment>
<evidence type="ECO:0000256" key="4">
    <source>
        <dbReference type="ARBA" id="ARBA00012847"/>
    </source>
</evidence>
<feature type="binding site" evidence="15">
    <location>
        <position position="234"/>
    </location>
    <ligand>
        <name>NAD(+)</name>
        <dbReference type="ChEBI" id="CHEBI:57540"/>
    </ligand>
</feature>
<feature type="active site" description="Proton donor" evidence="14">
    <location>
        <position position="100"/>
    </location>
</feature>
<dbReference type="GO" id="GO:0005737">
    <property type="term" value="C:cytoplasm"/>
    <property type="evidence" value="ECO:0007669"/>
    <property type="project" value="TreeGrafter"/>
</dbReference>
<evidence type="ECO:0000256" key="13">
    <source>
        <dbReference type="PIRNR" id="PIRNR018250"/>
    </source>
</evidence>
<evidence type="ECO:0000313" key="20">
    <source>
        <dbReference type="Proteomes" id="UP000271241"/>
    </source>
</evidence>
<evidence type="ECO:0000256" key="1">
    <source>
        <dbReference type="ARBA" id="ARBA00004884"/>
    </source>
</evidence>
<proteinExistence type="inferred from homology"/>
<feature type="binding site" evidence="15">
    <location>
        <position position="281"/>
    </location>
    <ligand>
        <name>NAD(+)</name>
        <dbReference type="ChEBI" id="CHEBI:57540"/>
    </ligand>
</feature>
<dbReference type="InterPro" id="IPR051168">
    <property type="entry name" value="AASS"/>
</dbReference>
<dbReference type="EC" id="1.5.1.7" evidence="4 13"/>
<dbReference type="SMART" id="SM01002">
    <property type="entry name" value="AlaDh_PNT_C"/>
    <property type="match status" value="1"/>
</dbReference>
<evidence type="ECO:0000256" key="8">
    <source>
        <dbReference type="ARBA" id="ARBA00023027"/>
    </source>
</evidence>
<evidence type="ECO:0000256" key="6">
    <source>
        <dbReference type="ARBA" id="ARBA00022605"/>
    </source>
</evidence>
<dbReference type="SUPFAM" id="SSF51735">
    <property type="entry name" value="NAD(P)-binding Rossmann-fold domains"/>
    <property type="match status" value="1"/>
</dbReference>
<evidence type="ECO:0000256" key="3">
    <source>
        <dbReference type="ARBA" id="ARBA00011245"/>
    </source>
</evidence>
<keyword evidence="7 13" id="KW-0560">Oxidoreductase</keyword>
<keyword evidence="6 13" id="KW-0028">Amino-acid biosynthesis</keyword>
<comment type="catalytic activity">
    <reaction evidence="12 13">
        <text>L-saccharopine + NAD(+) + H2O = L-lysine + 2-oxoglutarate + NADH + H(+)</text>
        <dbReference type="Rhea" id="RHEA:12440"/>
        <dbReference type="ChEBI" id="CHEBI:15377"/>
        <dbReference type="ChEBI" id="CHEBI:15378"/>
        <dbReference type="ChEBI" id="CHEBI:16810"/>
        <dbReference type="ChEBI" id="CHEBI:32551"/>
        <dbReference type="ChEBI" id="CHEBI:57540"/>
        <dbReference type="ChEBI" id="CHEBI:57945"/>
        <dbReference type="ChEBI" id="CHEBI:57951"/>
        <dbReference type="EC" id="1.5.1.7"/>
    </reaction>
</comment>
<dbReference type="STRING" id="78915.A0A4P9XKC9"/>
<protein>
    <recommendedName>
        <fullName evidence="5 13">Saccharopine dehydrogenase [NAD(+), L-lysine-forming]</fullName>
        <shortName evidence="13">SDH</shortName>
        <ecNumber evidence="4 13">1.5.1.7</ecNumber>
    </recommendedName>
    <alternativeName>
        <fullName evidence="11 13">Lysine--2-oxoglutarate reductase</fullName>
    </alternativeName>
</protein>
<dbReference type="Proteomes" id="UP000271241">
    <property type="component" value="Unassembled WGS sequence"/>
</dbReference>
<dbReference type="Pfam" id="PF05222">
    <property type="entry name" value="AlaDh_PNT_N"/>
    <property type="match status" value="1"/>
</dbReference>
<feature type="domain" description="Alanine dehydrogenase/pyridine nucleotide transhydrogenase N-terminal" evidence="18">
    <location>
        <begin position="11"/>
        <end position="146"/>
    </location>
</feature>
<dbReference type="PIRSF" id="PIRSF018250">
    <property type="entry name" value="Saccharopine_DH_Lys"/>
    <property type="match status" value="1"/>
</dbReference>
<name>A0A4P9XKC9_9FUNG</name>
<comment type="subunit">
    <text evidence="3">Monomer.</text>
</comment>
<dbReference type="Gene3D" id="3.40.50.720">
    <property type="entry name" value="NAD(P)-binding Rossmann-like Domain"/>
    <property type="match status" value="2"/>
</dbReference>
<dbReference type="InterPro" id="IPR027281">
    <property type="entry name" value="Lys1"/>
</dbReference>
<evidence type="ECO:0000256" key="2">
    <source>
        <dbReference type="ARBA" id="ARBA00005689"/>
    </source>
</evidence>
<dbReference type="OrthoDB" id="265306at2759"/>
<dbReference type="InterPro" id="IPR007698">
    <property type="entry name" value="AlaDH/PNT_NAD(H)-bd"/>
</dbReference>
<evidence type="ECO:0000313" key="19">
    <source>
        <dbReference type="EMBL" id="RKP06253.1"/>
    </source>
</evidence>
<dbReference type="SUPFAM" id="SSF52283">
    <property type="entry name" value="Formate/glycerate dehydrogenase catalytic domain-like"/>
    <property type="match status" value="1"/>
</dbReference>
<dbReference type="SMART" id="SM01003">
    <property type="entry name" value="AlaDh_PNT_N"/>
    <property type="match status" value="1"/>
</dbReference>
<evidence type="ECO:0000259" key="18">
    <source>
        <dbReference type="SMART" id="SM01003"/>
    </source>
</evidence>
<comment type="similarity">
    <text evidence="2 13">Belongs to the AlaDH/PNT family.</text>
</comment>
<evidence type="ECO:0000256" key="11">
    <source>
        <dbReference type="ARBA" id="ARBA00033228"/>
    </source>
</evidence>
<feature type="binding site" evidence="15">
    <location>
        <position position="134"/>
    </location>
    <ligand>
        <name>NAD(+)</name>
        <dbReference type="ChEBI" id="CHEBI:57540"/>
    </ligand>
</feature>
<accession>A0A4P9XKC9</accession>
<feature type="disulfide bond" evidence="16">
    <location>
        <begin position="208"/>
        <end position="252"/>
    </location>
</feature>
<dbReference type="GO" id="GO:0004754">
    <property type="term" value="F:saccharopine dehydrogenase (NAD+, L-lysine-forming) activity"/>
    <property type="evidence" value="ECO:0007669"/>
    <property type="project" value="UniProtKB-EC"/>
</dbReference>
<dbReference type="FunFam" id="3.40.50.720:FF:000217">
    <property type="entry name" value="Saccharopine dehydrogenase [NAD(+), L-lysine-forming]"/>
    <property type="match status" value="1"/>
</dbReference>
<dbReference type="UniPathway" id="UPA00033">
    <property type="reaction ID" value="UER00034"/>
</dbReference>
<evidence type="ECO:0000256" key="16">
    <source>
        <dbReference type="PIRSR" id="PIRSR018250-4"/>
    </source>
</evidence>
<dbReference type="PANTHER" id="PTHR11133">
    <property type="entry name" value="SACCHAROPINE DEHYDROGENASE"/>
    <property type="match status" value="1"/>
</dbReference>
<gene>
    <name evidence="19" type="ORF">THASP1DRAFT_18702</name>
</gene>
<dbReference type="GO" id="GO:0019878">
    <property type="term" value="P:lysine biosynthetic process via aminoadipic acid"/>
    <property type="evidence" value="ECO:0007669"/>
    <property type="project" value="UniProtKB-UniPathway"/>
</dbReference>
<dbReference type="PANTHER" id="PTHR11133:SF23">
    <property type="entry name" value="SACCHAROPINE DEHYDROGENASE [NAD(+), L-LYSINE-FORMING]"/>
    <property type="match status" value="1"/>
</dbReference>
<dbReference type="CDD" id="cd12188">
    <property type="entry name" value="SDH"/>
    <property type="match status" value="1"/>
</dbReference>
<feature type="binding site" evidence="15">
    <location>
        <begin position="206"/>
        <end position="207"/>
    </location>
    <ligand>
        <name>NAD(+)</name>
        <dbReference type="ChEBI" id="CHEBI:57540"/>
    </ligand>
</feature>
<evidence type="ECO:0000256" key="5">
    <source>
        <dbReference type="ARBA" id="ARBA00021221"/>
    </source>
</evidence>
<feature type="domain" description="Alanine dehydrogenase/pyridine nucleotide transhydrogenase NAD(H)-binding" evidence="17">
    <location>
        <begin position="178"/>
        <end position="312"/>
    </location>
</feature>
<evidence type="ECO:0000259" key="17">
    <source>
        <dbReference type="SMART" id="SM01002"/>
    </source>
</evidence>
<feature type="binding site" evidence="15">
    <location>
        <position position="254"/>
    </location>
    <ligand>
        <name>NAD(+)</name>
        <dbReference type="ChEBI" id="CHEBI:57540"/>
    </ligand>
</feature>
<keyword evidence="8 13" id="KW-0520">NAD</keyword>
<evidence type="ECO:0000256" key="9">
    <source>
        <dbReference type="ARBA" id="ARBA00023154"/>
    </source>
</evidence>
<organism evidence="19 20">
    <name type="scientific">Thamnocephalis sphaerospora</name>
    <dbReference type="NCBI Taxonomy" id="78915"/>
    <lineage>
        <taxon>Eukaryota</taxon>
        <taxon>Fungi</taxon>
        <taxon>Fungi incertae sedis</taxon>
        <taxon>Zoopagomycota</taxon>
        <taxon>Zoopagomycotina</taxon>
        <taxon>Zoopagomycetes</taxon>
        <taxon>Zoopagales</taxon>
        <taxon>Sigmoideomycetaceae</taxon>
        <taxon>Thamnocephalis</taxon>
    </lineage>
</organism>
<evidence type="ECO:0000256" key="14">
    <source>
        <dbReference type="PIRSR" id="PIRSR018250-1"/>
    </source>
</evidence>
<reference evidence="20" key="1">
    <citation type="journal article" date="2018" name="Nat. Microbiol.">
        <title>Leveraging single-cell genomics to expand the fungal tree of life.</title>
        <authorList>
            <person name="Ahrendt S.R."/>
            <person name="Quandt C.A."/>
            <person name="Ciobanu D."/>
            <person name="Clum A."/>
            <person name="Salamov A."/>
            <person name="Andreopoulos B."/>
            <person name="Cheng J.F."/>
            <person name="Woyke T."/>
            <person name="Pelin A."/>
            <person name="Henrissat B."/>
            <person name="Reynolds N.K."/>
            <person name="Benny G.L."/>
            <person name="Smith M.E."/>
            <person name="James T.Y."/>
            <person name="Grigoriev I.V."/>
        </authorList>
    </citation>
    <scope>NUCLEOTIDE SEQUENCE [LARGE SCALE GENOMIC DNA]</scope>
    <source>
        <strain evidence="20">RSA 1356</strain>
    </source>
</reference>
<dbReference type="InterPro" id="IPR007886">
    <property type="entry name" value="AlaDH/PNT_N"/>
</dbReference>